<dbReference type="GO" id="GO:0030246">
    <property type="term" value="F:carbohydrate binding"/>
    <property type="evidence" value="ECO:0007669"/>
    <property type="project" value="InterPro"/>
</dbReference>
<gene>
    <name evidence="1" type="ORF">SCARR_00245</name>
</gene>
<dbReference type="EMBL" id="CAAHFH010000001">
    <property type="protein sequence ID" value="VGO18194.1"/>
    <property type="molecule type" value="Genomic_DNA"/>
</dbReference>
<organism evidence="1 2">
    <name type="scientific">Pontiella sulfatireligans</name>
    <dbReference type="NCBI Taxonomy" id="2750658"/>
    <lineage>
        <taxon>Bacteria</taxon>
        <taxon>Pseudomonadati</taxon>
        <taxon>Kiritimatiellota</taxon>
        <taxon>Kiritimatiellia</taxon>
        <taxon>Kiritimatiellales</taxon>
        <taxon>Pontiellaceae</taxon>
        <taxon>Pontiella</taxon>
    </lineage>
</organism>
<keyword evidence="2" id="KW-1185">Reference proteome</keyword>
<dbReference type="Gene3D" id="2.70.98.10">
    <property type="match status" value="1"/>
</dbReference>
<evidence type="ECO:0000313" key="1">
    <source>
        <dbReference type="EMBL" id="VGO18194.1"/>
    </source>
</evidence>
<sequence length="71" mass="7609">MEDLQAPKPGGLNLFSGGVTDGYYGFGAFEMNLVNFNDDGTYTYKNGAGALKGTFLFDDGMVALWGRRSTA</sequence>
<evidence type="ECO:0000313" key="2">
    <source>
        <dbReference type="Proteomes" id="UP000346198"/>
    </source>
</evidence>
<dbReference type="InterPro" id="IPR014718">
    <property type="entry name" value="GH-type_carb-bd"/>
</dbReference>
<dbReference type="AlphaFoldDB" id="A0A6C2UFN7"/>
<name>A0A6C2UFN7_9BACT</name>
<protein>
    <submittedName>
        <fullName evidence="1">Uncharacterized protein</fullName>
    </submittedName>
</protein>
<dbReference type="Proteomes" id="UP000346198">
    <property type="component" value="Unassembled WGS sequence"/>
</dbReference>
<accession>A0A6C2UFN7</accession>
<reference evidence="1 2" key="1">
    <citation type="submission" date="2019-04" db="EMBL/GenBank/DDBJ databases">
        <authorList>
            <person name="Van Vliet M D."/>
        </authorList>
    </citation>
    <scope>NUCLEOTIDE SEQUENCE [LARGE SCALE GENOMIC DNA]</scope>
    <source>
        <strain evidence="1 2">F21</strain>
    </source>
</reference>
<proteinExistence type="predicted"/>